<accession>A0AAN8IYR4</accession>
<keyword evidence="4" id="KW-1185">Reference proteome</keyword>
<dbReference type="PANTHER" id="PTHR33936">
    <property type="entry name" value="PROTEIN CBG17840"/>
    <property type="match status" value="1"/>
</dbReference>
<dbReference type="PANTHER" id="PTHR33936:SF24">
    <property type="entry name" value="C2H2-TYPE DOMAIN-CONTAINING PROTEIN"/>
    <property type="match status" value="1"/>
</dbReference>
<evidence type="ECO:0000259" key="2">
    <source>
        <dbReference type="PROSITE" id="PS00028"/>
    </source>
</evidence>
<comment type="caution">
    <text evidence="3">The sequence shown here is derived from an EMBL/GenBank/DDBJ whole genome shotgun (WGS) entry which is preliminary data.</text>
</comment>
<dbReference type="InterPro" id="IPR018289">
    <property type="entry name" value="MULE_transposase_dom"/>
</dbReference>
<dbReference type="Pfam" id="PF10551">
    <property type="entry name" value="MULE"/>
    <property type="match status" value="1"/>
</dbReference>
<organism evidence="3 4">
    <name type="scientific">Trichostrongylus colubriformis</name>
    <name type="common">Black scour worm</name>
    <dbReference type="NCBI Taxonomy" id="6319"/>
    <lineage>
        <taxon>Eukaryota</taxon>
        <taxon>Metazoa</taxon>
        <taxon>Ecdysozoa</taxon>
        <taxon>Nematoda</taxon>
        <taxon>Chromadorea</taxon>
        <taxon>Rhabditida</taxon>
        <taxon>Rhabditina</taxon>
        <taxon>Rhabditomorpha</taxon>
        <taxon>Strongyloidea</taxon>
        <taxon>Trichostrongylidae</taxon>
        <taxon>Trichostrongylus</taxon>
    </lineage>
</organism>
<proteinExistence type="predicted"/>
<protein>
    <submittedName>
        <fullName evidence="3">MULE domain-containing protein</fullName>
    </submittedName>
</protein>
<dbReference type="EMBL" id="WIXE01020017">
    <property type="protein sequence ID" value="KAK5969559.1"/>
    <property type="molecule type" value="Genomic_DNA"/>
</dbReference>
<dbReference type="AlphaFoldDB" id="A0AAN8IYR4"/>
<dbReference type="InterPro" id="IPR013087">
    <property type="entry name" value="Znf_C2H2_type"/>
</dbReference>
<feature type="domain" description="C2H2-type" evidence="2">
    <location>
        <begin position="43"/>
        <end position="64"/>
    </location>
</feature>
<sequence>MLRRSLNSHLRTVHKYSQEEVESVQEKIRVESNIRKDAFHILCPLCEEQFVNQEDFAGHCEANHSHDGANGEEQDYTVYTVTFASKEEFKVWLHESSERTVTSLYTKYSKAGGLYYRCNRSGKYACEGERRVRSSKKEVLHCSCYVNARNKSDGTVTVKACFGHIGHDVEPALLKLSDMQKMFLKSLLEEHSLDYVIRRCRQGYSAKESRMHFMTKGDLWNIINKYGLRPGYRDANDLVSLQLRTAEENRDDGIRRLEMPVDNSGKGFIMVIITPLQLQWLKAFSSRSICVDDTHHPTRYNLKLATVVVPDNEDRGLPAAFLLSGTMTTDDVQKLFEEIKKLMPEFNPKQMVTDEALCFYNGFKAAFPSSTTTLRYCRWHISKTWERKVRELVEPRHRQYVNKELQQLLRTGQLDDFQQKFGRILAYLDVENQNKMAQYLRTNYLGRVCNWGSFGTHGAVVDTTMLSERWHLRLKNEVLHRNSNTRADCLVELLIRAVEDLADSNDIKDRRRLARSSFRTQQTTKQHRKAQELYDGKIPEKILSKGSGIWELQGKKPEEKFIVENKGGCICPSTSNVHCPLCSVCPYTWTCTCLDNRTGISCLHRHAAKISQNRAAIPREKSSAPEPADFVQRSTSEDPLAPDFEDIVQAPTSSDVCSVPQSQLEERKTIRSKIEMAFTVVMANVNRLVNSDTDEALAKLREIQEHIDKLSKLRLESSPREHEISERPELTKPGAKPLLKKVTLYTRSEHRRKLNQLAFDNLPSEVENSSTKLIMNNISSLRQVASNVRSPRTPCEAGTIFQ</sequence>
<name>A0AAN8IYR4_TRICO</name>
<evidence type="ECO:0000313" key="4">
    <source>
        <dbReference type="Proteomes" id="UP001331761"/>
    </source>
</evidence>
<dbReference type="PROSITE" id="PS00028">
    <property type="entry name" value="ZINC_FINGER_C2H2_1"/>
    <property type="match status" value="1"/>
</dbReference>
<evidence type="ECO:0000313" key="3">
    <source>
        <dbReference type="EMBL" id="KAK5969559.1"/>
    </source>
</evidence>
<feature type="region of interest" description="Disordered" evidence="1">
    <location>
        <begin position="614"/>
        <end position="636"/>
    </location>
</feature>
<reference evidence="3 4" key="1">
    <citation type="submission" date="2019-10" db="EMBL/GenBank/DDBJ databases">
        <title>Assembly and Annotation for the nematode Trichostrongylus colubriformis.</title>
        <authorList>
            <person name="Martin J."/>
        </authorList>
    </citation>
    <scope>NUCLEOTIDE SEQUENCE [LARGE SCALE GENOMIC DNA]</scope>
    <source>
        <strain evidence="3">G859</strain>
        <tissue evidence="3">Whole worm</tissue>
    </source>
</reference>
<evidence type="ECO:0000256" key="1">
    <source>
        <dbReference type="SAM" id="MobiDB-lite"/>
    </source>
</evidence>
<dbReference type="InterPro" id="IPR052797">
    <property type="entry name" value="RegFact_GeneExpr_CellDeath"/>
</dbReference>
<dbReference type="Proteomes" id="UP001331761">
    <property type="component" value="Unassembled WGS sequence"/>
</dbReference>
<gene>
    <name evidence="3" type="ORF">GCK32_011362</name>
</gene>